<protein>
    <submittedName>
        <fullName evidence="7">Helix-turn-helix transcriptional regulator</fullName>
    </submittedName>
</protein>
<dbReference type="InterPro" id="IPR013196">
    <property type="entry name" value="HTH_11"/>
</dbReference>
<dbReference type="PANTHER" id="PTHR48108:SF32">
    <property type="entry name" value="TRANSCRIPTIONAL REPRESSOR CCPN"/>
    <property type="match status" value="1"/>
</dbReference>
<feature type="domain" description="CBS" evidence="6">
    <location>
        <begin position="80"/>
        <end position="138"/>
    </location>
</feature>
<dbReference type="PIRSF" id="PIRSF026546">
    <property type="entry name" value="UCP026546_CBS_YqzB"/>
    <property type="match status" value="1"/>
</dbReference>
<dbReference type="Gene3D" id="3.10.580.10">
    <property type="entry name" value="CBS-domain"/>
    <property type="match status" value="1"/>
</dbReference>
<evidence type="ECO:0000256" key="1">
    <source>
        <dbReference type="ARBA" id="ARBA00022737"/>
    </source>
</evidence>
<dbReference type="GO" id="GO:0003700">
    <property type="term" value="F:DNA-binding transcription factor activity"/>
    <property type="evidence" value="ECO:0007669"/>
    <property type="project" value="InterPro"/>
</dbReference>
<keyword evidence="3" id="KW-0804">Transcription</keyword>
<dbReference type="InterPro" id="IPR051462">
    <property type="entry name" value="CBS_domain-containing"/>
</dbReference>
<reference evidence="7" key="1">
    <citation type="submission" date="2022-05" db="EMBL/GenBank/DDBJ databases">
        <title>Comparative Genomics of Spacecraft Associated Microbes.</title>
        <authorList>
            <person name="Tran M.T."/>
            <person name="Wright A."/>
            <person name="Seuylemezian A."/>
            <person name="Eisen J."/>
            <person name="Coil D."/>
        </authorList>
    </citation>
    <scope>NUCLEOTIDE SEQUENCE</scope>
    <source>
        <strain evidence="7">214.1.1</strain>
    </source>
</reference>
<evidence type="ECO:0000313" key="7">
    <source>
        <dbReference type="EMBL" id="MCM3712843.1"/>
    </source>
</evidence>
<dbReference type="InterPro" id="IPR036388">
    <property type="entry name" value="WH-like_DNA-bd_sf"/>
</dbReference>
<dbReference type="Pfam" id="PF00571">
    <property type="entry name" value="CBS"/>
    <property type="match status" value="2"/>
</dbReference>
<comment type="caution">
    <text evidence="7">The sequence shown here is derived from an EMBL/GenBank/DDBJ whole genome shotgun (WGS) entry which is preliminary data.</text>
</comment>
<evidence type="ECO:0000256" key="2">
    <source>
        <dbReference type="ARBA" id="ARBA00023015"/>
    </source>
</evidence>
<evidence type="ECO:0000259" key="6">
    <source>
        <dbReference type="PROSITE" id="PS51371"/>
    </source>
</evidence>
<feature type="domain" description="HTH deoR-type" evidence="5">
    <location>
        <begin position="3"/>
        <end position="67"/>
    </location>
</feature>
<dbReference type="PROSITE" id="PS51000">
    <property type="entry name" value="HTH_DEOR_2"/>
    <property type="match status" value="1"/>
</dbReference>
<dbReference type="PROSITE" id="PS51371">
    <property type="entry name" value="CBS"/>
    <property type="match status" value="2"/>
</dbReference>
<dbReference type="InterPro" id="IPR016842">
    <property type="entry name" value="UCP026546_HTH-CBS"/>
</dbReference>
<name>A0A9X2DPT0_9BACI</name>
<dbReference type="Gene3D" id="1.10.10.10">
    <property type="entry name" value="Winged helix-like DNA-binding domain superfamily/Winged helix DNA-binding domain"/>
    <property type="match status" value="1"/>
</dbReference>
<dbReference type="InterPro" id="IPR046342">
    <property type="entry name" value="CBS_dom_sf"/>
</dbReference>
<dbReference type="Proteomes" id="UP001139179">
    <property type="component" value="Unassembled WGS sequence"/>
</dbReference>
<dbReference type="InterPro" id="IPR001034">
    <property type="entry name" value="DeoR_HTH"/>
</dbReference>
<keyword evidence="4" id="KW-0129">CBS domain</keyword>
<dbReference type="SUPFAM" id="SSF54631">
    <property type="entry name" value="CBS-domain pair"/>
    <property type="match status" value="1"/>
</dbReference>
<dbReference type="InterPro" id="IPR036390">
    <property type="entry name" value="WH_DNA-bd_sf"/>
</dbReference>
<dbReference type="CDD" id="cd04617">
    <property type="entry name" value="CBS_pair_CcpN"/>
    <property type="match status" value="1"/>
</dbReference>
<accession>A0A9X2DPT0</accession>
<dbReference type="PANTHER" id="PTHR48108">
    <property type="entry name" value="CBS DOMAIN-CONTAINING PROTEIN CBSX2, CHLOROPLASTIC"/>
    <property type="match status" value="1"/>
</dbReference>
<keyword evidence="2" id="KW-0805">Transcription regulation</keyword>
<keyword evidence="1" id="KW-0677">Repeat</keyword>
<dbReference type="SUPFAM" id="SSF46785">
    <property type="entry name" value="Winged helix' DNA-binding domain"/>
    <property type="match status" value="1"/>
</dbReference>
<dbReference type="InterPro" id="IPR000644">
    <property type="entry name" value="CBS_dom"/>
</dbReference>
<dbReference type="FunFam" id="3.10.580.10:FF:000016">
    <property type="entry name" value="Transcriptional repressor CcpN"/>
    <property type="match status" value="1"/>
</dbReference>
<evidence type="ECO:0000256" key="4">
    <source>
        <dbReference type="PROSITE-ProRule" id="PRU00703"/>
    </source>
</evidence>
<sequence>MELTSRQETIVEIVKNNGPITGEQIAERLSLTRATLRPDLAILTMAGYLDARPRVGYFYTGKSGTQLLAEKVKHITVKHYQSRPVVVQEAASVYDAICTMFLEDVGSLFVVDKQATLVGVLSRKDLLRASLGKQSLESIPVSIIMTRMPNITVCKADDLITEVAKKLIDKQIDSLPIVTEVDYGSGFEVTGRITKTNITALLVDLANDEMI</sequence>
<dbReference type="EMBL" id="JAMBOL010000001">
    <property type="protein sequence ID" value="MCM3712843.1"/>
    <property type="molecule type" value="Genomic_DNA"/>
</dbReference>
<dbReference type="AlphaFoldDB" id="A0A9X2DPT0"/>
<evidence type="ECO:0000259" key="5">
    <source>
        <dbReference type="PROSITE" id="PS51000"/>
    </source>
</evidence>
<keyword evidence="8" id="KW-1185">Reference proteome</keyword>
<organism evidence="7 8">
    <name type="scientific">Halalkalibacter oceani</name>
    <dbReference type="NCBI Taxonomy" id="1653776"/>
    <lineage>
        <taxon>Bacteria</taxon>
        <taxon>Bacillati</taxon>
        <taxon>Bacillota</taxon>
        <taxon>Bacilli</taxon>
        <taxon>Bacillales</taxon>
        <taxon>Bacillaceae</taxon>
        <taxon>Halalkalibacter</taxon>
    </lineage>
</organism>
<dbReference type="Pfam" id="PF08279">
    <property type="entry name" value="HTH_11"/>
    <property type="match status" value="1"/>
</dbReference>
<evidence type="ECO:0000313" key="8">
    <source>
        <dbReference type="Proteomes" id="UP001139179"/>
    </source>
</evidence>
<feature type="domain" description="CBS" evidence="6">
    <location>
        <begin position="145"/>
        <end position="209"/>
    </location>
</feature>
<dbReference type="RefSeq" id="WP_251221804.1">
    <property type="nucleotide sequence ID" value="NZ_JAMBOL010000001.1"/>
</dbReference>
<gene>
    <name evidence="7" type="ORF">M3202_01995</name>
</gene>
<evidence type="ECO:0000256" key="3">
    <source>
        <dbReference type="ARBA" id="ARBA00023163"/>
    </source>
</evidence>
<dbReference type="FunFam" id="1.10.10.10:FF:000257">
    <property type="entry name" value="Transcriptional repressor CcpN"/>
    <property type="match status" value="1"/>
</dbReference>
<proteinExistence type="predicted"/>
<dbReference type="SMART" id="SM00116">
    <property type="entry name" value="CBS"/>
    <property type="match status" value="2"/>
</dbReference>